<dbReference type="PRINTS" id="PR00182">
    <property type="entry name" value="ECOLNEIPORIN"/>
</dbReference>
<dbReference type="KEGG" id="ppho:CTZ24_08625"/>
<dbReference type="InterPro" id="IPR001702">
    <property type="entry name" value="Porin_Gram-ve"/>
</dbReference>
<dbReference type="InterPro" id="IPR033900">
    <property type="entry name" value="Gram_neg_porin_domain"/>
</dbReference>
<keyword evidence="4" id="KW-0472">Membrane</keyword>
<dbReference type="RefSeq" id="WP_021185295.1">
    <property type="nucleotide sequence ID" value="NZ_CP024636.1"/>
</dbReference>
<dbReference type="EMBL" id="JAUOOM010000004">
    <property type="protein sequence ID" value="MDO6406221.1"/>
    <property type="molecule type" value="Genomic_DNA"/>
</dbReference>
<dbReference type="EMBL" id="CP024636">
    <property type="protein sequence ID" value="QGR06472.1"/>
    <property type="molecule type" value="Genomic_DNA"/>
</dbReference>
<feature type="signal peptide" evidence="5">
    <location>
        <begin position="1"/>
        <end position="22"/>
    </location>
</feature>
<reference evidence="8" key="1">
    <citation type="submission" date="2017-11" db="EMBL/GenBank/DDBJ databases">
        <title>Genome sequence of Pantoea sp. MSR2.</title>
        <authorList>
            <person name="Nascimento F.X."/>
        </authorList>
    </citation>
    <scope>NUCLEOTIDE SEQUENCE [LARGE SCALE GENOMIC DNA]</scope>
    <source>
        <strain evidence="8">MSR2</strain>
    </source>
</reference>
<sequence length="359" mass="39422">MMKRTLLAAVMPLLLGLSTAQAAEIYNKDGNKLDLVGKINVSHLFSDDSSNDGETSSYTRLGFKGETKITDQLTGYGFWQYQYSLSRSEGGSDSQTGNRTRLGYAGLKYGEFGSLDYGRNYGLVYDALGYTDMLPFFGGDSGYTDAFLSGRSTGVLTWRNKDFFGLVKGWNIAAQYEGKNDRTSYSDIAVRRSNGDGFALSTSYDFDFGLSVVGSYASLDRTETQNAATRGHGDKAQHWATAIKYDANQIYLATMYGQTMNATPISGGFANKAVNFEAVAQYQFLNGFRPSVAYVSSKGKDIESIGDADIVKYTSIGATYYFNKNMSTYAEYRINLLKDNNPLGLATDDITVVGLVYQF</sequence>
<evidence type="ECO:0000313" key="7">
    <source>
        <dbReference type="EMBL" id="QGR06472.1"/>
    </source>
</evidence>
<reference evidence="6" key="3">
    <citation type="submission" date="2023-07" db="EMBL/GenBank/DDBJ databases">
        <title>The extreme plant-growth-promoting properties of Pantoea phytobeneficialis PF55 revealed by functional and genomic analysis.</title>
        <authorList>
            <person name="Nascimento F.X."/>
            <person name="Marcio R.J."/>
        </authorList>
    </citation>
    <scope>NUCLEOTIDE SEQUENCE</scope>
    <source>
        <strain evidence="6">PF55</strain>
    </source>
</reference>
<dbReference type="AlphaFoldDB" id="A0AAP9H4M5"/>
<organism evidence="7 8">
    <name type="scientific">Pantoea phytobeneficialis</name>
    <dbReference type="NCBI Taxonomy" id="2052056"/>
    <lineage>
        <taxon>Bacteria</taxon>
        <taxon>Pseudomonadati</taxon>
        <taxon>Pseudomonadota</taxon>
        <taxon>Gammaproteobacteria</taxon>
        <taxon>Enterobacterales</taxon>
        <taxon>Erwiniaceae</taxon>
        <taxon>Pantoea</taxon>
    </lineage>
</organism>
<evidence type="ECO:0000256" key="2">
    <source>
        <dbReference type="ARBA" id="ARBA00007539"/>
    </source>
</evidence>
<dbReference type="GO" id="GO:0015288">
    <property type="term" value="F:porin activity"/>
    <property type="evidence" value="ECO:0007669"/>
    <property type="project" value="InterPro"/>
</dbReference>
<feature type="chain" id="PRO_5042873002" evidence="5">
    <location>
        <begin position="23"/>
        <end position="359"/>
    </location>
</feature>
<keyword evidence="9" id="KW-1185">Reference proteome</keyword>
<dbReference type="Proteomes" id="UP001171299">
    <property type="component" value="Unassembled WGS sequence"/>
</dbReference>
<dbReference type="SUPFAM" id="SSF56935">
    <property type="entry name" value="Porins"/>
    <property type="match status" value="1"/>
</dbReference>
<dbReference type="Gene3D" id="2.40.160.10">
    <property type="entry name" value="Porin"/>
    <property type="match status" value="1"/>
</dbReference>
<name>A0AAP9H4M5_9GAMM</name>
<proteinExistence type="inferred from homology"/>
<keyword evidence="3 5" id="KW-0732">Signal</keyword>
<comment type="similarity">
    <text evidence="2">Belongs to the Gram-negative porin family.</text>
</comment>
<protein>
    <submittedName>
        <fullName evidence="6 7">Porin</fullName>
    </submittedName>
</protein>
<evidence type="ECO:0000313" key="6">
    <source>
        <dbReference type="EMBL" id="MDO6406221.1"/>
    </source>
</evidence>
<dbReference type="GO" id="GO:0009279">
    <property type="term" value="C:cell outer membrane"/>
    <property type="evidence" value="ECO:0007669"/>
    <property type="project" value="UniProtKB-SubCell"/>
</dbReference>
<dbReference type="GO" id="GO:0034220">
    <property type="term" value="P:monoatomic ion transmembrane transport"/>
    <property type="evidence" value="ECO:0007669"/>
    <property type="project" value="InterPro"/>
</dbReference>
<evidence type="ECO:0000313" key="8">
    <source>
        <dbReference type="Proteomes" id="UP000424872"/>
    </source>
</evidence>
<dbReference type="PRINTS" id="PR00183">
    <property type="entry name" value="ECOLIPORIN"/>
</dbReference>
<evidence type="ECO:0000256" key="3">
    <source>
        <dbReference type="ARBA" id="ARBA00022729"/>
    </source>
</evidence>
<dbReference type="InterPro" id="IPR050298">
    <property type="entry name" value="Gram-neg_bact_OMP"/>
</dbReference>
<evidence type="ECO:0000256" key="5">
    <source>
        <dbReference type="SAM" id="SignalP"/>
    </source>
</evidence>
<reference evidence="7" key="2">
    <citation type="journal article" date="2020" name="Environ. Microbiol.">
        <title>The extreme plant-growth-promoting properties of Pantoea phytobeneficialis MSR2 revealed by functional and genomic analysis.</title>
        <authorList>
            <person name="Nascimento F.X."/>
            <person name="Hernandez A.G."/>
            <person name="Glick B.R."/>
            <person name="Rossi M.J."/>
        </authorList>
    </citation>
    <scope>NUCLEOTIDE SEQUENCE</scope>
    <source>
        <strain evidence="7">MSR2</strain>
    </source>
</reference>
<comment type="subcellular location">
    <subcellularLocation>
        <location evidence="1">Cell outer membrane</location>
        <topology evidence="1">Multi-pass membrane protein</topology>
    </subcellularLocation>
</comment>
<gene>
    <name evidence="7" type="ORF">CTZ24_08625</name>
    <name evidence="6" type="ORF">Q3404_06495</name>
</gene>
<dbReference type="Proteomes" id="UP000424872">
    <property type="component" value="Chromosome"/>
</dbReference>
<dbReference type="CDD" id="cd00342">
    <property type="entry name" value="gram_neg_porins"/>
    <property type="match status" value="1"/>
</dbReference>
<dbReference type="PANTHER" id="PTHR34501">
    <property type="entry name" value="PROTEIN YDDL-RELATED"/>
    <property type="match status" value="1"/>
</dbReference>
<evidence type="ECO:0000256" key="1">
    <source>
        <dbReference type="ARBA" id="ARBA00004571"/>
    </source>
</evidence>
<dbReference type="Pfam" id="PF00267">
    <property type="entry name" value="Porin_1"/>
    <property type="match status" value="1"/>
</dbReference>
<accession>A0AAP9H4M5</accession>
<dbReference type="InterPro" id="IPR023614">
    <property type="entry name" value="Porin_dom_sf"/>
</dbReference>
<dbReference type="PANTHER" id="PTHR34501:SF2">
    <property type="entry name" value="OUTER MEMBRANE PORIN F-RELATED"/>
    <property type="match status" value="1"/>
</dbReference>
<evidence type="ECO:0000313" key="9">
    <source>
        <dbReference type="Proteomes" id="UP001171299"/>
    </source>
</evidence>
<dbReference type="InterPro" id="IPR001897">
    <property type="entry name" value="Porin_gammaproteobac"/>
</dbReference>
<evidence type="ECO:0000256" key="4">
    <source>
        <dbReference type="ARBA" id="ARBA00023136"/>
    </source>
</evidence>